<keyword evidence="2" id="KW-0732">Signal</keyword>
<dbReference type="InterPro" id="IPR008979">
    <property type="entry name" value="Galactose-bd-like_sf"/>
</dbReference>
<dbReference type="EMBL" id="JBHLZU010000037">
    <property type="protein sequence ID" value="MFB9909717.1"/>
    <property type="molecule type" value="Genomic_DNA"/>
</dbReference>
<proteinExistence type="predicted"/>
<protein>
    <submittedName>
        <fullName evidence="4">GH92 family glycosyl hydrolase</fullName>
        <ecNumber evidence="4">3.2.1.-</ecNumber>
    </submittedName>
</protein>
<dbReference type="InterPro" id="IPR008928">
    <property type="entry name" value="6-hairpin_glycosidase_sf"/>
</dbReference>
<evidence type="ECO:0000256" key="1">
    <source>
        <dbReference type="SAM" id="MobiDB-lite"/>
    </source>
</evidence>
<name>A0ABV6A9B6_9PSEU</name>
<feature type="chain" id="PRO_5047341365" evidence="2">
    <location>
        <begin position="33"/>
        <end position="1422"/>
    </location>
</feature>
<gene>
    <name evidence="4" type="ORF">ACFFQA_37780</name>
</gene>
<feature type="domain" description="F5/8 type C" evidence="3">
    <location>
        <begin position="73"/>
        <end position="219"/>
    </location>
</feature>
<dbReference type="Pfam" id="PF07971">
    <property type="entry name" value="Glyco_hydro_92"/>
    <property type="match status" value="1"/>
</dbReference>
<dbReference type="Gene3D" id="2.60.120.260">
    <property type="entry name" value="Galactose-binding domain-like"/>
    <property type="match status" value="2"/>
</dbReference>
<dbReference type="GO" id="GO:0016798">
    <property type="term" value="F:hydrolase activity, acting on glycosyl bonds"/>
    <property type="evidence" value="ECO:0007669"/>
    <property type="project" value="UniProtKB-KW"/>
</dbReference>
<evidence type="ECO:0000313" key="5">
    <source>
        <dbReference type="Proteomes" id="UP001589693"/>
    </source>
</evidence>
<organism evidence="4 5">
    <name type="scientific">Allokutzneria oryzae</name>
    <dbReference type="NCBI Taxonomy" id="1378989"/>
    <lineage>
        <taxon>Bacteria</taxon>
        <taxon>Bacillati</taxon>
        <taxon>Actinomycetota</taxon>
        <taxon>Actinomycetes</taxon>
        <taxon>Pseudonocardiales</taxon>
        <taxon>Pseudonocardiaceae</taxon>
        <taxon>Allokutzneria</taxon>
    </lineage>
</organism>
<dbReference type="InterPro" id="IPR041371">
    <property type="entry name" value="GH92_N"/>
</dbReference>
<reference evidence="4 5" key="1">
    <citation type="submission" date="2024-09" db="EMBL/GenBank/DDBJ databases">
        <authorList>
            <person name="Sun Q."/>
            <person name="Mori K."/>
        </authorList>
    </citation>
    <scope>NUCLEOTIDE SEQUENCE [LARGE SCALE GENOMIC DNA]</scope>
    <source>
        <strain evidence="4 5">TBRC 7907</strain>
    </source>
</reference>
<dbReference type="SUPFAM" id="SSF48208">
    <property type="entry name" value="Six-hairpin glycosidases"/>
    <property type="match status" value="1"/>
</dbReference>
<accession>A0ABV6A9B6</accession>
<evidence type="ECO:0000256" key="2">
    <source>
        <dbReference type="SAM" id="SignalP"/>
    </source>
</evidence>
<dbReference type="PANTHER" id="PTHR12143:SF43">
    <property type="entry name" value="PUTATIVE-RELATED"/>
    <property type="match status" value="1"/>
</dbReference>
<evidence type="ECO:0000259" key="3">
    <source>
        <dbReference type="PROSITE" id="PS50022"/>
    </source>
</evidence>
<feature type="signal peptide" evidence="2">
    <location>
        <begin position="1"/>
        <end position="32"/>
    </location>
</feature>
<dbReference type="SUPFAM" id="SSF49785">
    <property type="entry name" value="Galactose-binding domain-like"/>
    <property type="match status" value="1"/>
</dbReference>
<dbReference type="InterPro" id="IPR000421">
    <property type="entry name" value="FA58C"/>
</dbReference>
<keyword evidence="5" id="KW-1185">Reference proteome</keyword>
<dbReference type="Pfam" id="PF17678">
    <property type="entry name" value="Glyco_hydro_92N"/>
    <property type="match status" value="1"/>
</dbReference>
<feature type="region of interest" description="Disordered" evidence="1">
    <location>
        <begin position="46"/>
        <end position="83"/>
    </location>
</feature>
<dbReference type="RefSeq" id="WP_377862626.1">
    <property type="nucleotide sequence ID" value="NZ_JBHLZU010000037.1"/>
</dbReference>
<dbReference type="PROSITE" id="PS50022">
    <property type="entry name" value="FA58C_3"/>
    <property type="match status" value="1"/>
</dbReference>
<dbReference type="Proteomes" id="UP001589693">
    <property type="component" value="Unassembled WGS sequence"/>
</dbReference>
<evidence type="ECO:0000313" key="4">
    <source>
        <dbReference type="EMBL" id="MFB9909717.1"/>
    </source>
</evidence>
<dbReference type="InterPro" id="IPR012939">
    <property type="entry name" value="Glyco_hydro_92"/>
</dbReference>
<dbReference type="Gene3D" id="1.20.1610.10">
    <property type="entry name" value="alpha-1,2-mannosidases domains"/>
    <property type="match status" value="1"/>
</dbReference>
<feature type="compositionally biased region" description="Polar residues" evidence="1">
    <location>
        <begin position="53"/>
        <end position="64"/>
    </location>
</feature>
<dbReference type="InterPro" id="IPR014718">
    <property type="entry name" value="GH-type_carb-bd"/>
</dbReference>
<dbReference type="InterPro" id="IPR005887">
    <property type="entry name" value="GH92_a_mannosidase_put"/>
</dbReference>
<dbReference type="Gene3D" id="1.20.1050.60">
    <property type="entry name" value="alpha-1,2-mannosidase"/>
    <property type="match status" value="1"/>
</dbReference>
<keyword evidence="4" id="KW-0326">Glycosidase</keyword>
<keyword evidence="4" id="KW-0378">Hydrolase</keyword>
<comment type="caution">
    <text evidence="4">The sequence shown here is derived from an EMBL/GenBank/DDBJ whole genome shotgun (WGS) entry which is preliminary data.</text>
</comment>
<dbReference type="Gene3D" id="3.30.2080.10">
    <property type="entry name" value="GH92 mannosidase domain"/>
    <property type="match status" value="1"/>
</dbReference>
<dbReference type="PANTHER" id="PTHR12143">
    <property type="entry name" value="PEPTIDE N-GLYCANASE PNGASE -RELATED"/>
    <property type="match status" value="1"/>
</dbReference>
<dbReference type="NCBIfam" id="TIGR01180">
    <property type="entry name" value="aman2_put"/>
    <property type="match status" value="1"/>
</dbReference>
<feature type="region of interest" description="Disordered" evidence="1">
    <location>
        <begin position="1398"/>
        <end position="1422"/>
    </location>
</feature>
<dbReference type="Gene3D" id="2.70.98.10">
    <property type="match status" value="1"/>
</dbReference>
<dbReference type="InterPro" id="IPR050883">
    <property type="entry name" value="PNGase"/>
</dbReference>
<dbReference type="Pfam" id="PF00754">
    <property type="entry name" value="F5_F8_type_C"/>
    <property type="match status" value="1"/>
</dbReference>
<sequence length="1422" mass="152232">MTHRWARRSRKAAVLTTAAAVALSVVTTGGQAALAAPAAPDFYSSFEAGEPQPTWTDTVETDASGTPKAGGVNGNDGVSIPGNVTDKVTEVRASGENAGSGEVKENLVDGNVNSKWLTFASTGWLELTLSEPVAITSYAVSSANDAPERDPKNWKLQGSQDGKAWSDLDVQSGQAFPKRFETKKYELANTAAHKHFRFDISANNGGAATQFSEIQLAVKASSEPAPNMRSRIGKGPNGGYAAKANAGYTGVKALQFLGQHVAKDRGYSYNKVFDVDVAVKPDTELSYLLFPQFVPDDLKYPSTFAAVDLAFSDGTYLSGLGAKDQYGFELSPKGQGASKSLYTNQWNKLRSNIGAVAAGKTIKRVLVAYDNPVGPANFAGWFDDIRIGAAEKKSYASPSDYVLTTRGTQSTGGFSRGNNFPATAVPHGFNFWTPMTNAGSISWLYDYHKANNAQNLPSLQAFTTSHEPSPWMGDRQTFQVFPQAGAPNIDRVARALPFKHENEIAKPHYYGVTFENGMRTEIAPTDHAALFRFTFTGNESNLLFDNVNNNGGLTLDTAKGVVSGYSDVKSGLSTGGTRLFVYATFDKPVAGGGKLTGAGRDNVTGYLKFDTTQAKTVTMRIATSLIGVEQAKKNLELEVSATDTFDSVRDRAQRAWNDKLKVIEVEGASEDQLITLYSNLYRLFLYPNSGYENVGTAAAPVHKHASPVAPAAGQDTATQTGAKIVDGKIYVNNGFWDTYRTTWPAYSLLTPEKAGEMVEGFVQQYKEGGWVSRWSSPGYANLMTGTSSDVSFSDAFLKGVTNFDVQAAYDAAVKNATVTPPNANVGRKGLDSSIFLGYTPTTTGEGMSWAIEGYVNDFGIATMSKALYDKASPNDPRRKEYLENHEYFLNRAQNYVNMFDKSVGFFQGRTADGKWRVAPDKYEPREWGHDYTETNAWNMAFTVPHDGQGLANLYGGRAGLAKKLDQFFSTPETAGFPGSYGGVIHEMLEARDVRMGQYGHSNQPSHHIPYMYDYAGQPSKTQEKVREILSRLYLGSEIGQGYAGDEDNGELSAWYIFSSLGFYPLQMGSPAYAIGSPLFTKATVNLGGGKKLVVSAPKNSAKNIYVQGLKVNGQKWDKTSLPHELIARGGTLEFDMGPNPSSWGTGPDAAPQSITTGGEVPRPLRDTAGTVTASANPAALSDNSSQTQAATSWVQLQATAPERVEFYTLTSGKDGADAKGWVVKGSYDGKTWTTVDERKDQTFPSRQQTRAFKLAKPGHYTWYRVELTGTATLSEVEFLSKPRAECTTTITGSRSEPQMLSGVVCLNDATITGPVTIAAGASVYANGGRIIGPVRATGAADVVLLGTHVTGPVDITGSTGVVGVETARVTGPLSLVNNSGASVVAASTVVGPVTCSGNATDPSNNGLPVAGSGPRSGQCQGL</sequence>
<dbReference type="EC" id="3.2.1.-" evidence="4"/>